<dbReference type="PANTHER" id="PTHR12596">
    <property type="entry name" value="EXPORTIN 4,7-RELATED"/>
    <property type="match status" value="1"/>
</dbReference>
<proteinExistence type="inferred from homology"/>
<keyword evidence="4" id="KW-0813">Transport</keyword>
<evidence type="ECO:0000313" key="10">
    <source>
        <dbReference type="Proteomes" id="UP000051952"/>
    </source>
</evidence>
<evidence type="ECO:0000256" key="6">
    <source>
        <dbReference type="ARBA" id="ARBA00022927"/>
    </source>
</evidence>
<dbReference type="GO" id="GO:0005049">
    <property type="term" value="F:nuclear export signal receptor activity"/>
    <property type="evidence" value="ECO:0007669"/>
    <property type="project" value="InterPro"/>
</dbReference>
<keyword evidence="5" id="KW-0963">Cytoplasm</keyword>
<dbReference type="GO" id="GO:0005643">
    <property type="term" value="C:nuclear pore"/>
    <property type="evidence" value="ECO:0007669"/>
    <property type="project" value="TreeGrafter"/>
</dbReference>
<protein>
    <submittedName>
        <fullName evidence="9">GPI-anchored surface protein, putative</fullName>
    </submittedName>
</protein>
<evidence type="ECO:0000256" key="5">
    <source>
        <dbReference type="ARBA" id="ARBA00022490"/>
    </source>
</evidence>
<dbReference type="EMBL" id="CYKH01001902">
    <property type="protein sequence ID" value="CUG91279.1"/>
    <property type="molecule type" value="Genomic_DNA"/>
</dbReference>
<keyword evidence="6" id="KW-0653">Protein transport</keyword>
<organism evidence="9 10">
    <name type="scientific">Bodo saltans</name>
    <name type="common">Flagellated protozoan</name>
    <dbReference type="NCBI Taxonomy" id="75058"/>
    <lineage>
        <taxon>Eukaryota</taxon>
        <taxon>Discoba</taxon>
        <taxon>Euglenozoa</taxon>
        <taxon>Kinetoplastea</taxon>
        <taxon>Metakinetoplastina</taxon>
        <taxon>Eubodonida</taxon>
        <taxon>Bodonidae</taxon>
        <taxon>Bodo</taxon>
    </lineage>
</organism>
<evidence type="ECO:0000256" key="2">
    <source>
        <dbReference type="ARBA" id="ARBA00004496"/>
    </source>
</evidence>
<comment type="subcellular location">
    <subcellularLocation>
        <location evidence="2">Cytoplasm</location>
    </subcellularLocation>
    <subcellularLocation>
        <location evidence="1">Nucleus</location>
    </subcellularLocation>
</comment>
<sequence length="710" mass="75954">DESRIETLDHLLKTWLELISKAFADVSVLVGLSDALREGLSNGAALVFRTFVEAKLTECVRSQQSLSDGAPESSFSTEYAESQTQLLALLGREQPAATATFLGTTLRQLFDQFSTLLSHRQSCSEGLSEGLWFVLSVASHFVADGSESERNAIPNSIVTHALRWEREFPDDEPAQERSNEVLALIQLVMKCALDTVPLAPSGLVSPGVCQALLMFLRHACGAYLFPDDSLLMDFSNVFTSAFGGGVALGDAALQATVGCLTTFPYDQDVTKAASALLGALAEKPREFGEWVATHPHFTFLVQLASGNANGVELPGVVKGRVFGFLVSVCPIERVTSAVVTPIATSLGNVLYRAGQTPAGQLLDIGSVVSAVDSLAGAFTALRTEEQTKTVFASLAPLVDVSATILQHHSSHKPLLTSILRMMNTIVVSCSFLASSSFIHVVEIGLVCIRVTKAAMDESRANAARLQNEAASLEEDERVDVLSAAATFVESVATWGLLDMNCDDGFDAQGASGPDLIADLSVQGLLVVLTYCDEHVLAIPQLRDTVFNLLQEVSSTYKARFLSASPLEANALLAATDFALASNVPSLNRSGYKVMEAIATYCCQNDIQGFELLVKFTRSVATVLATADVDSSVFPSVAAALFALGGACGPDNVVAVIYEVFSTSPLLAWPFQALQKLLTSTNFRTHSRDLRSKFVRDVEAVLLMVRGTKIS</sequence>
<evidence type="ECO:0000256" key="7">
    <source>
        <dbReference type="ARBA" id="ARBA00023242"/>
    </source>
</evidence>
<evidence type="ECO:0000256" key="1">
    <source>
        <dbReference type="ARBA" id="ARBA00004123"/>
    </source>
</evidence>
<dbReference type="AlphaFoldDB" id="A0A0S4JPI6"/>
<feature type="non-terminal residue" evidence="9">
    <location>
        <position position="1"/>
    </location>
</feature>
<comment type="similarity">
    <text evidence="3">Belongs to the exportin family.</text>
</comment>
<dbReference type="GO" id="GO:0006611">
    <property type="term" value="P:protein export from nucleus"/>
    <property type="evidence" value="ECO:0007669"/>
    <property type="project" value="TreeGrafter"/>
</dbReference>
<reference evidence="10" key="1">
    <citation type="submission" date="2015-09" db="EMBL/GenBank/DDBJ databases">
        <authorList>
            <consortium name="Pathogen Informatics"/>
        </authorList>
    </citation>
    <scope>NUCLEOTIDE SEQUENCE [LARGE SCALE GENOMIC DNA]</scope>
    <source>
        <strain evidence="10">Lake Konstanz</strain>
    </source>
</reference>
<keyword evidence="8" id="KW-0175">Coiled coil</keyword>
<accession>A0A0S4JPI6</accession>
<feature type="coiled-coil region" evidence="8">
    <location>
        <begin position="448"/>
        <end position="475"/>
    </location>
</feature>
<dbReference type="PANTHER" id="PTHR12596:SF1">
    <property type="entry name" value="EXPORTIN-4"/>
    <property type="match status" value="1"/>
</dbReference>
<name>A0A0S4JPI6_BODSA</name>
<evidence type="ECO:0000256" key="4">
    <source>
        <dbReference type="ARBA" id="ARBA00022448"/>
    </source>
</evidence>
<dbReference type="VEuPathDB" id="TriTrypDB:BSAL_31095"/>
<dbReference type="Proteomes" id="UP000051952">
    <property type="component" value="Unassembled WGS sequence"/>
</dbReference>
<dbReference type="GO" id="GO:0005737">
    <property type="term" value="C:cytoplasm"/>
    <property type="evidence" value="ECO:0007669"/>
    <property type="project" value="UniProtKB-SubCell"/>
</dbReference>
<gene>
    <name evidence="9" type="ORF">BSAL_31095</name>
</gene>
<evidence type="ECO:0000256" key="3">
    <source>
        <dbReference type="ARBA" id="ARBA00009466"/>
    </source>
</evidence>
<dbReference type="InterPro" id="IPR044189">
    <property type="entry name" value="XPO4/7-like"/>
</dbReference>
<keyword evidence="7" id="KW-0539">Nucleus</keyword>
<evidence type="ECO:0000256" key="8">
    <source>
        <dbReference type="SAM" id="Coils"/>
    </source>
</evidence>
<keyword evidence="10" id="KW-1185">Reference proteome</keyword>
<evidence type="ECO:0000313" key="9">
    <source>
        <dbReference type="EMBL" id="CUG91279.1"/>
    </source>
</evidence>
<dbReference type="OMA" id="DEMLSVW"/>